<feature type="non-terminal residue" evidence="6">
    <location>
        <position position="1"/>
    </location>
</feature>
<dbReference type="SMART" id="SM00385">
    <property type="entry name" value="CYCLIN"/>
    <property type="match status" value="1"/>
</dbReference>
<evidence type="ECO:0000256" key="4">
    <source>
        <dbReference type="RuleBase" id="RU000383"/>
    </source>
</evidence>
<dbReference type="GO" id="GO:0000278">
    <property type="term" value="P:mitotic cell cycle"/>
    <property type="evidence" value="ECO:0007669"/>
    <property type="project" value="UniProtKB-ARBA"/>
</dbReference>
<dbReference type="InterPro" id="IPR048258">
    <property type="entry name" value="Cyclins_cyclin-box"/>
</dbReference>
<dbReference type="SUPFAM" id="SSF47954">
    <property type="entry name" value="Cyclin-like"/>
    <property type="match status" value="1"/>
</dbReference>
<keyword evidence="2 4" id="KW-0195">Cyclin</keyword>
<gene>
    <name evidence="6" type="ORF">L9F63_000779</name>
</gene>
<accession>A0AAD8AKX0</accession>
<keyword evidence="1" id="KW-0132">Cell division</keyword>
<sequence length="196" mass="22974">VFRNYVQINTGGQRLADCRLAGRDRVIFEDMRVLHNLLDLENMYLPQCNYFETVQEDIQPFMRKVVTTWMLEVCEEQSCEDQVFPLAVNFLDRFLCSCNISRRQLQLVGAVCLLLSSKIRQCHSLSVDLLCFYTDNSVTPQEMRSWEMLVLSRLKWNVTAITGFDFVDHVLERVKWSKESPLIRRHAHTLVGLCYT</sequence>
<reference evidence="6" key="1">
    <citation type="journal article" date="2023" name="IScience">
        <title>Live-bearing cockroach genome reveals convergent evolutionary mechanisms linked to viviparity in insects and beyond.</title>
        <authorList>
            <person name="Fouks B."/>
            <person name="Harrison M.C."/>
            <person name="Mikhailova A.A."/>
            <person name="Marchal E."/>
            <person name="English S."/>
            <person name="Carruthers M."/>
            <person name="Jennings E.C."/>
            <person name="Chiamaka E.L."/>
            <person name="Frigard R.A."/>
            <person name="Pippel M."/>
            <person name="Attardo G.M."/>
            <person name="Benoit J.B."/>
            <person name="Bornberg-Bauer E."/>
            <person name="Tobe S.S."/>
        </authorList>
    </citation>
    <scope>NUCLEOTIDE SEQUENCE</scope>
    <source>
        <strain evidence="6">Stay&amp;Tobe</strain>
    </source>
</reference>
<comment type="similarity">
    <text evidence="4">Belongs to the cyclin family.</text>
</comment>
<dbReference type="Gene3D" id="1.10.472.10">
    <property type="entry name" value="Cyclin-like"/>
    <property type="match status" value="1"/>
</dbReference>
<evidence type="ECO:0000256" key="3">
    <source>
        <dbReference type="ARBA" id="ARBA00023306"/>
    </source>
</evidence>
<dbReference type="Pfam" id="PF00134">
    <property type="entry name" value="Cyclin_N"/>
    <property type="match status" value="1"/>
</dbReference>
<dbReference type="FunFam" id="1.10.472.10:FF:000003">
    <property type="entry name" value="G1/S-specific cyclin-D2"/>
    <property type="match status" value="1"/>
</dbReference>
<name>A0AAD8AKX0_DIPPU</name>
<dbReference type="InterPro" id="IPR036915">
    <property type="entry name" value="Cyclin-like_sf"/>
</dbReference>
<feature type="domain" description="Cyclin-like" evidence="5">
    <location>
        <begin position="68"/>
        <end position="152"/>
    </location>
</feature>
<dbReference type="GO" id="GO:0051301">
    <property type="term" value="P:cell division"/>
    <property type="evidence" value="ECO:0007669"/>
    <property type="project" value="UniProtKB-KW"/>
</dbReference>
<dbReference type="InterPro" id="IPR013763">
    <property type="entry name" value="Cyclin-like_dom"/>
</dbReference>
<dbReference type="EMBL" id="JASPKZ010000037">
    <property type="protein sequence ID" value="KAJ9601044.1"/>
    <property type="molecule type" value="Genomic_DNA"/>
</dbReference>
<dbReference type="PANTHER" id="PTHR10177">
    <property type="entry name" value="CYCLINS"/>
    <property type="match status" value="1"/>
</dbReference>
<keyword evidence="7" id="KW-1185">Reference proteome</keyword>
<dbReference type="Proteomes" id="UP001233999">
    <property type="component" value="Unassembled WGS sequence"/>
</dbReference>
<proteinExistence type="inferred from homology"/>
<dbReference type="InterPro" id="IPR006671">
    <property type="entry name" value="Cyclin_N"/>
</dbReference>
<evidence type="ECO:0000256" key="1">
    <source>
        <dbReference type="ARBA" id="ARBA00022618"/>
    </source>
</evidence>
<feature type="non-terminal residue" evidence="6">
    <location>
        <position position="196"/>
    </location>
</feature>
<dbReference type="AlphaFoldDB" id="A0AAD8AKX0"/>
<evidence type="ECO:0000256" key="2">
    <source>
        <dbReference type="ARBA" id="ARBA00023127"/>
    </source>
</evidence>
<dbReference type="PROSITE" id="PS00292">
    <property type="entry name" value="CYCLINS"/>
    <property type="match status" value="1"/>
</dbReference>
<dbReference type="InterPro" id="IPR039361">
    <property type="entry name" value="Cyclin"/>
</dbReference>
<organism evidence="6 7">
    <name type="scientific">Diploptera punctata</name>
    <name type="common">Pacific beetle cockroach</name>
    <dbReference type="NCBI Taxonomy" id="6984"/>
    <lineage>
        <taxon>Eukaryota</taxon>
        <taxon>Metazoa</taxon>
        <taxon>Ecdysozoa</taxon>
        <taxon>Arthropoda</taxon>
        <taxon>Hexapoda</taxon>
        <taxon>Insecta</taxon>
        <taxon>Pterygota</taxon>
        <taxon>Neoptera</taxon>
        <taxon>Polyneoptera</taxon>
        <taxon>Dictyoptera</taxon>
        <taxon>Blattodea</taxon>
        <taxon>Blaberoidea</taxon>
        <taxon>Blaberidae</taxon>
        <taxon>Diplopterinae</taxon>
        <taxon>Diploptera</taxon>
    </lineage>
</organism>
<protein>
    <recommendedName>
        <fullName evidence="5">Cyclin-like domain-containing protein</fullName>
    </recommendedName>
</protein>
<comment type="caution">
    <text evidence="6">The sequence shown here is derived from an EMBL/GenBank/DDBJ whole genome shotgun (WGS) entry which is preliminary data.</text>
</comment>
<evidence type="ECO:0000313" key="7">
    <source>
        <dbReference type="Proteomes" id="UP001233999"/>
    </source>
</evidence>
<keyword evidence="3" id="KW-0131">Cell cycle</keyword>
<evidence type="ECO:0000259" key="5">
    <source>
        <dbReference type="SMART" id="SM00385"/>
    </source>
</evidence>
<evidence type="ECO:0000313" key="6">
    <source>
        <dbReference type="EMBL" id="KAJ9601044.1"/>
    </source>
</evidence>
<reference evidence="6" key="2">
    <citation type="submission" date="2023-05" db="EMBL/GenBank/DDBJ databases">
        <authorList>
            <person name="Fouks B."/>
        </authorList>
    </citation>
    <scope>NUCLEOTIDE SEQUENCE</scope>
    <source>
        <strain evidence="6">Stay&amp;Tobe</strain>
        <tissue evidence="6">Testes</tissue>
    </source>
</reference>